<dbReference type="InterPro" id="IPR003780">
    <property type="entry name" value="COX15/CtaA_fam"/>
</dbReference>
<evidence type="ECO:0000313" key="13">
    <source>
        <dbReference type="EMBL" id="GGU91140.1"/>
    </source>
</evidence>
<feature type="transmembrane region" description="Helical" evidence="12">
    <location>
        <begin position="252"/>
        <end position="271"/>
    </location>
</feature>
<gene>
    <name evidence="13" type="ORF">GCM10010211_67300</name>
</gene>
<evidence type="ECO:0000256" key="6">
    <source>
        <dbReference type="ARBA" id="ARBA00023002"/>
    </source>
</evidence>
<feature type="transmembrane region" description="Helical" evidence="12">
    <location>
        <begin position="218"/>
        <end position="240"/>
    </location>
</feature>
<evidence type="ECO:0000256" key="2">
    <source>
        <dbReference type="ARBA" id="ARBA00022475"/>
    </source>
</evidence>
<evidence type="ECO:0000256" key="9">
    <source>
        <dbReference type="ARBA" id="ARBA00023136"/>
    </source>
</evidence>
<feature type="transmembrane region" description="Helical" evidence="12">
    <location>
        <begin position="136"/>
        <end position="156"/>
    </location>
</feature>
<keyword evidence="7" id="KW-0408">Iron</keyword>
<keyword evidence="6" id="KW-0560">Oxidoreductase</keyword>
<keyword evidence="5 12" id="KW-1133">Transmembrane helix</keyword>
<evidence type="ECO:0000256" key="8">
    <source>
        <dbReference type="ARBA" id="ARBA00023133"/>
    </source>
</evidence>
<dbReference type="RefSeq" id="WP_189306486.1">
    <property type="nucleotide sequence ID" value="NZ_BMRP01000037.1"/>
</dbReference>
<keyword evidence="9 12" id="KW-0472">Membrane</keyword>
<accession>A0ABQ2VK70</accession>
<dbReference type="PANTHER" id="PTHR35457:SF1">
    <property type="entry name" value="HEME A SYNTHASE"/>
    <property type="match status" value="1"/>
</dbReference>
<dbReference type="Proteomes" id="UP000654471">
    <property type="component" value="Unassembled WGS sequence"/>
</dbReference>
<keyword evidence="14" id="KW-1185">Reference proteome</keyword>
<feature type="transmembrane region" description="Helical" evidence="12">
    <location>
        <begin position="81"/>
        <end position="99"/>
    </location>
</feature>
<evidence type="ECO:0000256" key="4">
    <source>
        <dbReference type="ARBA" id="ARBA00022723"/>
    </source>
</evidence>
<feature type="transmembrane region" description="Helical" evidence="12">
    <location>
        <begin position="111"/>
        <end position="130"/>
    </location>
</feature>
<evidence type="ECO:0000256" key="12">
    <source>
        <dbReference type="SAM" id="Phobius"/>
    </source>
</evidence>
<evidence type="ECO:0000256" key="10">
    <source>
        <dbReference type="ARBA" id="ARBA00023157"/>
    </source>
</evidence>
<feature type="transmembrane region" description="Helical" evidence="12">
    <location>
        <begin position="277"/>
        <end position="299"/>
    </location>
</feature>
<comment type="subcellular location">
    <subcellularLocation>
        <location evidence="1">Membrane</location>
        <topology evidence="1">Multi-pass membrane protein</topology>
    </subcellularLocation>
</comment>
<keyword evidence="10" id="KW-1015">Disulfide bond</keyword>
<evidence type="ECO:0000313" key="14">
    <source>
        <dbReference type="Proteomes" id="UP000654471"/>
    </source>
</evidence>
<evidence type="ECO:0000256" key="3">
    <source>
        <dbReference type="ARBA" id="ARBA00022692"/>
    </source>
</evidence>
<evidence type="ECO:0000256" key="7">
    <source>
        <dbReference type="ARBA" id="ARBA00023004"/>
    </source>
</evidence>
<comment type="caution">
    <text evidence="13">The sequence shown here is derived from an EMBL/GenBank/DDBJ whole genome shotgun (WGS) entry which is preliminary data.</text>
</comment>
<keyword evidence="3 12" id="KW-0812">Transmembrane</keyword>
<keyword evidence="8" id="KW-0350">Heme biosynthesis</keyword>
<feature type="transmembrane region" description="Helical" evidence="12">
    <location>
        <begin position="21"/>
        <end position="43"/>
    </location>
</feature>
<sequence length="326" mass="35068">MPNTLNPLELIARRWQPSARFVQRAALATVVMAVVIVVTGGAVRLSDSGLGCSTWPQCTPGSLTPTAAMGVHGLIEFGNRLLTYVLCAVVGVFIIAARARQPRRRSLTKLGWAQFWIILANAPVGGITVLTGLNPYIVAAHFLLSTALLTVAVLSWQRACEGDEEPRDLVARPVRQLTWLLVVAAGALTVVGTLVTGSGPHAGDAHQVHRIRVNWQEITQLHVDLAYIVVGLSVALWFTLRAVKAPAAPRKAVVQLFAVLALQGVFGYVQYFLGLPALIVGLHMFGSTLVWIAVLRVFLTLRERGPLPAVPGPADRHEVPEPQPAV</sequence>
<reference evidence="14" key="1">
    <citation type="journal article" date="2019" name="Int. J. Syst. Evol. Microbiol.">
        <title>The Global Catalogue of Microorganisms (GCM) 10K type strain sequencing project: providing services to taxonomists for standard genome sequencing and annotation.</title>
        <authorList>
            <consortium name="The Broad Institute Genomics Platform"/>
            <consortium name="The Broad Institute Genome Sequencing Center for Infectious Disease"/>
            <person name="Wu L."/>
            <person name="Ma J."/>
        </authorList>
    </citation>
    <scope>NUCLEOTIDE SEQUENCE [LARGE SCALE GENOMIC DNA]</scope>
    <source>
        <strain evidence="14">JCM 3399</strain>
    </source>
</reference>
<evidence type="ECO:0000256" key="1">
    <source>
        <dbReference type="ARBA" id="ARBA00004141"/>
    </source>
</evidence>
<keyword evidence="4" id="KW-0479">Metal-binding</keyword>
<feature type="transmembrane region" description="Helical" evidence="12">
    <location>
        <begin position="177"/>
        <end position="198"/>
    </location>
</feature>
<comment type="pathway">
    <text evidence="11">Porphyrin-containing compound metabolism.</text>
</comment>
<dbReference type="EMBL" id="BMRP01000037">
    <property type="protein sequence ID" value="GGU91140.1"/>
    <property type="molecule type" value="Genomic_DNA"/>
</dbReference>
<proteinExistence type="predicted"/>
<name>A0ABQ2VK70_9ACTN</name>
<dbReference type="PANTHER" id="PTHR35457">
    <property type="entry name" value="HEME A SYNTHASE"/>
    <property type="match status" value="1"/>
</dbReference>
<organism evidence="13 14">
    <name type="scientific">Streptomyces albospinus</name>
    <dbReference type="NCBI Taxonomy" id="285515"/>
    <lineage>
        <taxon>Bacteria</taxon>
        <taxon>Bacillati</taxon>
        <taxon>Actinomycetota</taxon>
        <taxon>Actinomycetes</taxon>
        <taxon>Kitasatosporales</taxon>
        <taxon>Streptomycetaceae</taxon>
        <taxon>Streptomyces</taxon>
    </lineage>
</organism>
<keyword evidence="2" id="KW-1003">Cell membrane</keyword>
<dbReference type="Pfam" id="PF02628">
    <property type="entry name" value="COX15-CtaA"/>
    <property type="match status" value="1"/>
</dbReference>
<evidence type="ECO:0000256" key="5">
    <source>
        <dbReference type="ARBA" id="ARBA00022989"/>
    </source>
</evidence>
<evidence type="ECO:0000256" key="11">
    <source>
        <dbReference type="ARBA" id="ARBA00023444"/>
    </source>
</evidence>
<dbReference type="InterPro" id="IPR050450">
    <property type="entry name" value="COX15/CtaA_HemeA_synthase"/>
</dbReference>
<protein>
    <submittedName>
        <fullName evidence="13">Cytochrome b561</fullName>
    </submittedName>
</protein>